<evidence type="ECO:0000256" key="1">
    <source>
        <dbReference type="SAM" id="MobiDB-lite"/>
    </source>
</evidence>
<sequence>MNPQERDQADEEEDEEEAAEDDEAKMVAGRVDADVA</sequence>
<dbReference type="EMBL" id="ABSU01000034">
    <property type="protein sequence ID" value="EFE29897.1"/>
    <property type="molecule type" value="Genomic_DNA"/>
</dbReference>
<proteinExistence type="predicted"/>
<organism evidence="2 3">
    <name type="scientific">Arthroderma benhamiae (strain ATCC MYA-4681 / CBS 112371)</name>
    <name type="common">Trichophyton mentagrophytes</name>
    <dbReference type="NCBI Taxonomy" id="663331"/>
    <lineage>
        <taxon>Eukaryota</taxon>
        <taxon>Fungi</taxon>
        <taxon>Dikarya</taxon>
        <taxon>Ascomycota</taxon>
        <taxon>Pezizomycotina</taxon>
        <taxon>Eurotiomycetes</taxon>
        <taxon>Eurotiomycetidae</taxon>
        <taxon>Onygenales</taxon>
        <taxon>Arthrodermataceae</taxon>
        <taxon>Trichophyton</taxon>
    </lineage>
</organism>
<accession>D4B449</accession>
<name>D4B449_ARTBC</name>
<dbReference type="Proteomes" id="UP000008866">
    <property type="component" value="Unassembled WGS sequence"/>
</dbReference>
<dbReference type="HOGENOM" id="CLU_3360016_0_0_1"/>
<dbReference type="KEGG" id="abe:ARB_03238"/>
<keyword evidence="3" id="KW-1185">Reference proteome</keyword>
<protein>
    <submittedName>
        <fullName evidence="2">Uncharacterized protein</fullName>
    </submittedName>
</protein>
<evidence type="ECO:0000313" key="3">
    <source>
        <dbReference type="Proteomes" id="UP000008866"/>
    </source>
</evidence>
<feature type="region of interest" description="Disordered" evidence="1">
    <location>
        <begin position="1"/>
        <end position="36"/>
    </location>
</feature>
<dbReference type="AlphaFoldDB" id="D4B449"/>
<evidence type="ECO:0000313" key="2">
    <source>
        <dbReference type="EMBL" id="EFE29897.1"/>
    </source>
</evidence>
<comment type="caution">
    <text evidence="2">The sequence shown here is derived from an EMBL/GenBank/DDBJ whole genome shotgun (WGS) entry which is preliminary data.</text>
</comment>
<gene>
    <name evidence="2" type="ORF">ARB_03238</name>
</gene>
<dbReference type="GeneID" id="9524649"/>
<dbReference type="RefSeq" id="XP_003010537.1">
    <property type="nucleotide sequence ID" value="XM_003010491.1"/>
</dbReference>
<feature type="compositionally biased region" description="Acidic residues" evidence="1">
    <location>
        <begin position="8"/>
        <end position="23"/>
    </location>
</feature>
<reference evidence="3" key="1">
    <citation type="journal article" date="2011" name="Genome Biol.">
        <title>Comparative and functional genomics provide insights into the pathogenicity of dermatophytic fungi.</title>
        <authorList>
            <person name="Burmester A."/>
            <person name="Shelest E."/>
            <person name="Gloeckner G."/>
            <person name="Heddergott C."/>
            <person name="Schindler S."/>
            <person name="Staib P."/>
            <person name="Heidel A."/>
            <person name="Felder M."/>
            <person name="Petzold A."/>
            <person name="Szafranski K."/>
            <person name="Feuermann M."/>
            <person name="Pedruzzi I."/>
            <person name="Priebe S."/>
            <person name="Groth M."/>
            <person name="Winkler R."/>
            <person name="Li W."/>
            <person name="Kniemeyer O."/>
            <person name="Schroeckh V."/>
            <person name="Hertweck C."/>
            <person name="Hube B."/>
            <person name="White T.C."/>
            <person name="Platzer M."/>
            <person name="Guthke R."/>
            <person name="Heitman J."/>
            <person name="Woestemeyer J."/>
            <person name="Zipfel P.F."/>
            <person name="Monod M."/>
            <person name="Brakhage A.A."/>
        </authorList>
    </citation>
    <scope>NUCLEOTIDE SEQUENCE [LARGE SCALE GENOMIC DNA]</scope>
    <source>
        <strain evidence="3">ATCC MYA-4681 / CBS 112371</strain>
    </source>
</reference>